<protein>
    <submittedName>
        <fullName evidence="1">Uncharacterized protein</fullName>
    </submittedName>
</protein>
<sequence>MASTLQLLFFTLSCLFLHGTANQTPKPYVVYMGSSNDRSHRTNAVREFEASQLQMLSTVIPSGESERLSIIHGYNHAFMGFSAMLTDKEASVLSVGHAGVVSVFPDPILQLHTTHSWDFLEKEARPRHGQRYPHFTRDVIVGMIDTGIWPESLSFNDAGMGPIPSRWKGTCMEGSDFKRSNCNRKLIGARYYHSMIDSAQPQSTNASVQAIRAIGSARDTVGHGTHTASIAVGSMVRHANYYGLAQGTARGGLPSSRVAMYKVCTLAGCSGSAILKAIDDAIKDGVDIISISVGIVNAMFQSDFVNDPIAIGAFHANQKGVMVVCSGGNDGPDPFTVVNSAPWVFTVAASSIDREFQSTIVLGNGVAMKGSGINFSNLTRTKLYPLAAGRDVAGQSVPFLEASNCYPGSLDARKAAGKIIVCVDNESTVSRRVKRLVAENARAKGLILIDEVEKGVPYDSSDFPFSNVGSMVGAHILRYINSTKNPTATILPTVAVTGTKPAPTVAYFSSRGPGSLTQTILKPDATAPGVGILASTIPAIETGEVPFGKKPSNFAIKSGTSMACPHVTGAAAYLKSAHPTWTPSMIKSALMTTATPLNNMGEPVTNSSNNYASPHEMGAGEINPLRALYPGLVYDTTTNDYLNFLCYYGYKEHIIGNISGSNFNCPKTSSENLISNLNYPSISITNLASRRSAVTIARTVTNVGPTDSVYVAMIDTPVDLAVKVSPVRLVFSKHSARASFSVTFRSNGAKKGYHFGSITWSDSTHFVRTVFAVNIV</sequence>
<reference evidence="1 2" key="1">
    <citation type="journal article" date="2022" name="Hortic Res">
        <title>A haplotype resolved chromosomal level avocado genome allows analysis of novel avocado genes.</title>
        <authorList>
            <person name="Nath O."/>
            <person name="Fletcher S.J."/>
            <person name="Hayward A."/>
            <person name="Shaw L.M."/>
            <person name="Masouleh A.K."/>
            <person name="Furtado A."/>
            <person name="Henry R.J."/>
            <person name="Mitter N."/>
        </authorList>
    </citation>
    <scope>NUCLEOTIDE SEQUENCE [LARGE SCALE GENOMIC DNA]</scope>
    <source>
        <strain evidence="2">cv. Hass</strain>
    </source>
</reference>
<keyword evidence="2" id="KW-1185">Reference proteome</keyword>
<evidence type="ECO:0000313" key="2">
    <source>
        <dbReference type="Proteomes" id="UP001234297"/>
    </source>
</evidence>
<dbReference type="Proteomes" id="UP001234297">
    <property type="component" value="Chromosome 3"/>
</dbReference>
<organism evidence="1 2">
    <name type="scientific">Persea americana</name>
    <name type="common">Avocado</name>
    <dbReference type="NCBI Taxonomy" id="3435"/>
    <lineage>
        <taxon>Eukaryota</taxon>
        <taxon>Viridiplantae</taxon>
        <taxon>Streptophyta</taxon>
        <taxon>Embryophyta</taxon>
        <taxon>Tracheophyta</taxon>
        <taxon>Spermatophyta</taxon>
        <taxon>Magnoliopsida</taxon>
        <taxon>Magnoliidae</taxon>
        <taxon>Laurales</taxon>
        <taxon>Lauraceae</taxon>
        <taxon>Persea</taxon>
    </lineage>
</organism>
<dbReference type="EMBL" id="CM056811">
    <property type="protein sequence ID" value="KAJ8635302.1"/>
    <property type="molecule type" value="Genomic_DNA"/>
</dbReference>
<accession>A0ACC2LPI5</accession>
<gene>
    <name evidence="1" type="ORF">MRB53_009569</name>
</gene>
<evidence type="ECO:0000313" key="1">
    <source>
        <dbReference type="EMBL" id="KAJ8635302.1"/>
    </source>
</evidence>
<name>A0ACC2LPI5_PERAE</name>
<comment type="caution">
    <text evidence="1">The sequence shown here is derived from an EMBL/GenBank/DDBJ whole genome shotgun (WGS) entry which is preliminary data.</text>
</comment>
<proteinExistence type="predicted"/>